<protein>
    <submittedName>
        <fullName evidence="8">Flippase</fullName>
    </submittedName>
</protein>
<comment type="similarity">
    <text evidence="2">Belongs to the polysaccharide synthase family.</text>
</comment>
<keyword evidence="5 7" id="KW-1133">Transmembrane helix</keyword>
<feature type="transmembrane region" description="Helical" evidence="7">
    <location>
        <begin position="287"/>
        <end position="306"/>
    </location>
</feature>
<evidence type="ECO:0000256" key="7">
    <source>
        <dbReference type="SAM" id="Phobius"/>
    </source>
</evidence>
<dbReference type="OrthoDB" id="9770347at2"/>
<dbReference type="EMBL" id="PISP01000001">
    <property type="protein sequence ID" value="PKD44657.1"/>
    <property type="molecule type" value="Genomic_DNA"/>
</dbReference>
<keyword evidence="3" id="KW-1003">Cell membrane</keyword>
<feature type="transmembrane region" description="Helical" evidence="7">
    <location>
        <begin position="41"/>
        <end position="58"/>
    </location>
</feature>
<dbReference type="Pfam" id="PF13440">
    <property type="entry name" value="Polysacc_synt_3"/>
    <property type="match status" value="1"/>
</dbReference>
<keyword evidence="9" id="KW-1185">Reference proteome</keyword>
<evidence type="ECO:0000256" key="4">
    <source>
        <dbReference type="ARBA" id="ARBA00022692"/>
    </source>
</evidence>
<evidence type="ECO:0000313" key="9">
    <source>
        <dbReference type="Proteomes" id="UP000233398"/>
    </source>
</evidence>
<dbReference type="RefSeq" id="WP_101071948.1">
    <property type="nucleotide sequence ID" value="NZ_PISP01000001.1"/>
</dbReference>
<dbReference type="AlphaFoldDB" id="A0A2N0VKC6"/>
<dbReference type="GO" id="GO:0005886">
    <property type="term" value="C:plasma membrane"/>
    <property type="evidence" value="ECO:0007669"/>
    <property type="project" value="UniProtKB-SubCell"/>
</dbReference>
<evidence type="ECO:0000313" key="8">
    <source>
        <dbReference type="EMBL" id="PKD44657.1"/>
    </source>
</evidence>
<feature type="transmembrane region" description="Helical" evidence="7">
    <location>
        <begin position="414"/>
        <end position="433"/>
    </location>
</feature>
<keyword evidence="6 7" id="KW-0472">Membrane</keyword>
<feature type="transmembrane region" description="Helical" evidence="7">
    <location>
        <begin position="440"/>
        <end position="461"/>
    </location>
</feature>
<organism evidence="8 9">
    <name type="scientific">Rhodohalobacter barkolensis</name>
    <dbReference type="NCBI Taxonomy" id="2053187"/>
    <lineage>
        <taxon>Bacteria</taxon>
        <taxon>Pseudomonadati</taxon>
        <taxon>Balneolota</taxon>
        <taxon>Balneolia</taxon>
        <taxon>Balneolales</taxon>
        <taxon>Balneolaceae</taxon>
        <taxon>Rhodohalobacter</taxon>
    </lineage>
</organism>
<comment type="caution">
    <text evidence="8">The sequence shown here is derived from an EMBL/GenBank/DDBJ whole genome shotgun (WGS) entry which is preliminary data.</text>
</comment>
<evidence type="ECO:0000256" key="6">
    <source>
        <dbReference type="ARBA" id="ARBA00023136"/>
    </source>
</evidence>
<proteinExistence type="inferred from homology"/>
<feature type="transmembrane region" description="Helical" evidence="7">
    <location>
        <begin position="318"/>
        <end position="344"/>
    </location>
</feature>
<dbReference type="CDD" id="cd13127">
    <property type="entry name" value="MATE_tuaB_like"/>
    <property type="match status" value="1"/>
</dbReference>
<accession>A0A2N0VKC6</accession>
<dbReference type="Proteomes" id="UP000233398">
    <property type="component" value="Unassembled WGS sequence"/>
</dbReference>
<dbReference type="InterPro" id="IPR050833">
    <property type="entry name" value="Poly_Biosynth_Transport"/>
</dbReference>
<dbReference type="PANTHER" id="PTHR30250:SF10">
    <property type="entry name" value="LIPOPOLYSACCHARIDE BIOSYNTHESIS PROTEIN WZXC"/>
    <property type="match status" value="1"/>
</dbReference>
<dbReference type="PANTHER" id="PTHR30250">
    <property type="entry name" value="PST FAMILY PREDICTED COLANIC ACID TRANSPORTER"/>
    <property type="match status" value="1"/>
</dbReference>
<reference evidence="8 9" key="1">
    <citation type="submission" date="2017-11" db="EMBL/GenBank/DDBJ databases">
        <title>Rhodohalobacter 15182 sp. nov., isolated from a salt lake.</title>
        <authorList>
            <person name="Han S."/>
        </authorList>
    </citation>
    <scope>NUCLEOTIDE SEQUENCE [LARGE SCALE GENOMIC DNA]</scope>
    <source>
        <strain evidence="8 9">15182</strain>
    </source>
</reference>
<comment type="subcellular location">
    <subcellularLocation>
        <location evidence="1">Cell membrane</location>
        <topology evidence="1">Multi-pass membrane protein</topology>
    </subcellularLocation>
</comment>
<keyword evidence="4 7" id="KW-0812">Transmembrane</keyword>
<gene>
    <name evidence="8" type="ORF">CWD77_04120</name>
</gene>
<evidence type="ECO:0000256" key="2">
    <source>
        <dbReference type="ARBA" id="ARBA00007430"/>
    </source>
</evidence>
<evidence type="ECO:0000256" key="3">
    <source>
        <dbReference type="ARBA" id="ARBA00022475"/>
    </source>
</evidence>
<sequence length="487" mass="55094">MSLKVEASKGVLWVAVERFGQQILQAVIFIILARLLTPEDFGLVAMLIIFFAISKSFIDSGMGQALIREKEITDQDRSTVFWFNLLLSFLFYGLLYISAPWIASFYERPELIELTRVMGLSIIFFGVAIVQRSEMTQQLEFKKQAFAQVPAVFIAGIVSISMAYIGFGVWSLVAQYLLFAFFSSVALWILQPAKILFSFNKESFDRLFSFGYKLLLSGLLATTYQHIYKLVIGKFFPASILGFYTQAKEMQQIVSQNLTSVIQKVSYPLLSKIADDKKRIKEGYRKVVQSTSFIIFPSMLILIFFAEPIMEYVLGVQWIPAAPFLQILCISGALYHLHAINLNVLKVFGRSDLFLKLEIIKKVNITLAILIGLQFGIYGLLIGQVISSYVALFINTWYTAKFLDYSISEQSVDVLKVLGLSVPMTVIVVSLTIIYPIHSLIMLIGYLFLSASIYLIGNLIYRTEIVQMVLEMAAPFLPKKIKTILHV</sequence>
<feature type="transmembrane region" description="Helical" evidence="7">
    <location>
        <begin position="111"/>
        <end position="130"/>
    </location>
</feature>
<feature type="transmembrane region" description="Helical" evidence="7">
    <location>
        <begin position="176"/>
        <end position="197"/>
    </location>
</feature>
<evidence type="ECO:0000256" key="1">
    <source>
        <dbReference type="ARBA" id="ARBA00004651"/>
    </source>
</evidence>
<feature type="transmembrane region" description="Helical" evidence="7">
    <location>
        <begin position="79"/>
        <end position="99"/>
    </location>
</feature>
<evidence type="ECO:0000256" key="5">
    <source>
        <dbReference type="ARBA" id="ARBA00022989"/>
    </source>
</evidence>
<feature type="transmembrane region" description="Helical" evidence="7">
    <location>
        <begin position="365"/>
        <end position="394"/>
    </location>
</feature>
<feature type="transmembrane region" description="Helical" evidence="7">
    <location>
        <begin position="151"/>
        <end position="170"/>
    </location>
</feature>
<name>A0A2N0VKC6_9BACT</name>